<dbReference type="SUPFAM" id="SSF51445">
    <property type="entry name" value="(Trans)glycosidases"/>
    <property type="match status" value="1"/>
</dbReference>
<dbReference type="EMBL" id="CAMXCT030000175">
    <property type="protein sequence ID" value="CAL4762339.1"/>
    <property type="molecule type" value="Genomic_DNA"/>
</dbReference>
<name>A0A9P1BKJ7_9DINO</name>
<gene>
    <name evidence="6" type="ORF">C1SCF055_LOCUS3389</name>
</gene>
<dbReference type="OrthoDB" id="437086at2759"/>
<dbReference type="InterPro" id="IPR052066">
    <property type="entry name" value="Glycosphingolipid_Hydrolases"/>
</dbReference>
<evidence type="ECO:0000313" key="6">
    <source>
        <dbReference type="EMBL" id="CAI3975027.1"/>
    </source>
</evidence>
<dbReference type="InterPro" id="IPR041036">
    <property type="entry name" value="GH5_C"/>
</dbReference>
<dbReference type="GO" id="GO:1901136">
    <property type="term" value="P:carbohydrate derivative catabolic process"/>
    <property type="evidence" value="ECO:0007669"/>
    <property type="project" value="UniProtKB-ARBA"/>
</dbReference>
<sequence>MFCPALGAKVLTNCHSDHSPLASASFESARRATRKVLGPWRELKSAALALGLYRCCRFVSKRSRARNACCRAGSPTLGSLRIDGCHFVDEDNRIVLPRGINFSGLSKVPTSPDGATHLGGPQFYEHQDVSFVGRPCSLAELDTHLQRLKDWGFNLLRLVITWEAVEHQGPGMYDEDYLKFLRKVCQRAGDLGFWIIIDPHQDCWSRWTGGDGAPGWTLEAAGFKVAPELHTSGAAFLHQENGDPLPSMSWPSNYDRLGSATMFSLFWAGDQVAPGIKDELQGLSLQECLQGSFLRAMAAVARTLRDVPAVVGFETLNEPHPGWLGTEDLSRPNIGPITTGESPFEQIKRCYGKGPWASECMWAKAGIWFPNENKLQDPGRFHCNWMQQCFAPFVNKFTTAILSEMPHALIGVCPPAFGKESLEAYPETLHPQCFWAPHFYDGIVLLGKVWTPDFGIAETKPGEKLFNLLPAPPVCPVIGLAQRVESYKEQLRQKCDFSSQKVPSILGEIGLPFEIQYVGLPGSQPKDSEETLNEAADAHMQALEQIMLPHCWWNYTPENSAKRGDFWNGENLSIVSNNEGRAPASLIRPYISRCSGMPISQSFSFQEGRFRCEFDVQEQGESVLFVPLIQFPSGPKVSVTPGVEVFADFQSQTLLIRNGQYTGRVVVELRKETGAKKRKNDQK</sequence>
<dbReference type="Pfam" id="PF18564">
    <property type="entry name" value="Glyco_hydro_5_C"/>
    <property type="match status" value="1"/>
</dbReference>
<proteinExistence type="inferred from homology"/>
<feature type="domain" description="Glycoside hydrolase family 5" evidence="4">
    <location>
        <begin position="142"/>
        <end position="321"/>
    </location>
</feature>
<evidence type="ECO:0000259" key="5">
    <source>
        <dbReference type="Pfam" id="PF18564"/>
    </source>
</evidence>
<comment type="similarity">
    <text evidence="1">Belongs to the glycosyl hydrolase 5 (cellulase A) family.</text>
</comment>
<dbReference type="InterPro" id="IPR001547">
    <property type="entry name" value="Glyco_hydro_5"/>
</dbReference>
<dbReference type="AlphaFoldDB" id="A0A9P1BKJ7"/>
<dbReference type="InterPro" id="IPR018087">
    <property type="entry name" value="Glyco_hydro_5_CS"/>
</dbReference>
<keyword evidence="2 7" id="KW-0378">Hydrolase</keyword>
<evidence type="ECO:0000256" key="3">
    <source>
        <dbReference type="ARBA" id="ARBA00023295"/>
    </source>
</evidence>
<evidence type="ECO:0000313" key="7">
    <source>
        <dbReference type="EMBL" id="CAL4762339.1"/>
    </source>
</evidence>
<reference evidence="7 8" key="2">
    <citation type="submission" date="2024-05" db="EMBL/GenBank/DDBJ databases">
        <authorList>
            <person name="Chen Y."/>
            <person name="Shah S."/>
            <person name="Dougan E. K."/>
            <person name="Thang M."/>
            <person name="Chan C."/>
        </authorList>
    </citation>
    <scope>NUCLEOTIDE SEQUENCE [LARGE SCALE GENOMIC DNA]</scope>
</reference>
<dbReference type="GO" id="GO:0016042">
    <property type="term" value="P:lipid catabolic process"/>
    <property type="evidence" value="ECO:0007669"/>
    <property type="project" value="UniProtKB-ARBA"/>
</dbReference>
<dbReference type="GO" id="GO:0008422">
    <property type="term" value="F:beta-glucosidase activity"/>
    <property type="evidence" value="ECO:0007669"/>
    <property type="project" value="TreeGrafter"/>
</dbReference>
<dbReference type="PROSITE" id="PS00659">
    <property type="entry name" value="GLYCOSYL_HYDROL_F5"/>
    <property type="match status" value="1"/>
</dbReference>
<organism evidence="6">
    <name type="scientific">Cladocopium goreaui</name>
    <dbReference type="NCBI Taxonomy" id="2562237"/>
    <lineage>
        <taxon>Eukaryota</taxon>
        <taxon>Sar</taxon>
        <taxon>Alveolata</taxon>
        <taxon>Dinophyceae</taxon>
        <taxon>Suessiales</taxon>
        <taxon>Symbiodiniaceae</taxon>
        <taxon>Cladocopium</taxon>
    </lineage>
</organism>
<protein>
    <submittedName>
        <fullName evidence="7">Glycosyl hydrolase</fullName>
    </submittedName>
</protein>
<feature type="domain" description="Glycoside hydrolase family 5 C-terminal" evidence="5">
    <location>
        <begin position="588"/>
        <end position="664"/>
    </location>
</feature>
<comment type="caution">
    <text evidence="6">The sequence shown here is derived from an EMBL/GenBank/DDBJ whole genome shotgun (WGS) entry which is preliminary data.</text>
</comment>
<dbReference type="PANTHER" id="PTHR31308">
    <property type="match status" value="1"/>
</dbReference>
<dbReference type="EMBL" id="CAMXCT020000175">
    <property type="protein sequence ID" value="CAL1128402.1"/>
    <property type="molecule type" value="Genomic_DNA"/>
</dbReference>
<evidence type="ECO:0000313" key="8">
    <source>
        <dbReference type="Proteomes" id="UP001152797"/>
    </source>
</evidence>
<accession>A0A9P1BKJ7</accession>
<keyword evidence="8" id="KW-1185">Reference proteome</keyword>
<keyword evidence="3" id="KW-0326">Glycosidase</keyword>
<reference evidence="6" key="1">
    <citation type="submission" date="2022-10" db="EMBL/GenBank/DDBJ databases">
        <authorList>
            <person name="Chen Y."/>
            <person name="Dougan E. K."/>
            <person name="Chan C."/>
            <person name="Rhodes N."/>
            <person name="Thang M."/>
        </authorList>
    </citation>
    <scope>NUCLEOTIDE SEQUENCE</scope>
</reference>
<dbReference type="PANTHER" id="PTHR31308:SF5">
    <property type="entry name" value="ERGOSTERYL-BETA-GLUCOSIDASE"/>
    <property type="match status" value="1"/>
</dbReference>
<evidence type="ECO:0000256" key="1">
    <source>
        <dbReference type="ARBA" id="ARBA00005641"/>
    </source>
</evidence>
<dbReference type="Gene3D" id="2.60.40.1180">
    <property type="entry name" value="Golgi alpha-mannosidase II"/>
    <property type="match status" value="1"/>
</dbReference>
<dbReference type="Gene3D" id="3.20.20.80">
    <property type="entry name" value="Glycosidases"/>
    <property type="match status" value="1"/>
</dbReference>
<evidence type="ECO:0000259" key="4">
    <source>
        <dbReference type="Pfam" id="PF00150"/>
    </source>
</evidence>
<dbReference type="GO" id="GO:0000272">
    <property type="term" value="P:polysaccharide catabolic process"/>
    <property type="evidence" value="ECO:0007669"/>
    <property type="project" value="InterPro"/>
</dbReference>
<dbReference type="Proteomes" id="UP001152797">
    <property type="component" value="Unassembled WGS sequence"/>
</dbReference>
<evidence type="ECO:0000256" key="2">
    <source>
        <dbReference type="ARBA" id="ARBA00022801"/>
    </source>
</evidence>
<dbReference type="InterPro" id="IPR017853">
    <property type="entry name" value="GH"/>
</dbReference>
<dbReference type="EMBL" id="CAMXCT010000175">
    <property type="protein sequence ID" value="CAI3975027.1"/>
    <property type="molecule type" value="Genomic_DNA"/>
</dbReference>
<dbReference type="InterPro" id="IPR013780">
    <property type="entry name" value="Glyco_hydro_b"/>
</dbReference>
<dbReference type="Pfam" id="PF00150">
    <property type="entry name" value="Cellulase"/>
    <property type="match status" value="1"/>
</dbReference>